<name>A0ABT6WRK7_9ACTN</name>
<dbReference type="EMBL" id="JASCTH010000019">
    <property type="protein sequence ID" value="MDI6102370.1"/>
    <property type="molecule type" value="Genomic_DNA"/>
</dbReference>
<comment type="caution">
    <text evidence="1">The sequence shown here is derived from an EMBL/GenBank/DDBJ whole genome shotgun (WGS) entry which is preliminary data.</text>
</comment>
<dbReference type="RefSeq" id="WP_282763406.1">
    <property type="nucleotide sequence ID" value="NZ_JASCTH010000019.1"/>
</dbReference>
<organism evidence="1 2">
    <name type="scientific">Actinoplanes sandaracinus</name>
    <dbReference type="NCBI Taxonomy" id="3045177"/>
    <lineage>
        <taxon>Bacteria</taxon>
        <taxon>Bacillati</taxon>
        <taxon>Actinomycetota</taxon>
        <taxon>Actinomycetes</taxon>
        <taxon>Micromonosporales</taxon>
        <taxon>Micromonosporaceae</taxon>
        <taxon>Actinoplanes</taxon>
    </lineage>
</organism>
<proteinExistence type="predicted"/>
<sequence length="58" mass="6661">MDHDTDHERTLDGLLDRATESALMSLDATVDVEQRLRDLFRQAGIDPDRVPDDDKHSR</sequence>
<protein>
    <submittedName>
        <fullName evidence="1">Uncharacterized protein</fullName>
    </submittedName>
</protein>
<dbReference type="Proteomes" id="UP001241758">
    <property type="component" value="Unassembled WGS sequence"/>
</dbReference>
<gene>
    <name evidence="1" type="ORF">QLQ12_27500</name>
</gene>
<keyword evidence="2" id="KW-1185">Reference proteome</keyword>
<accession>A0ABT6WRK7</accession>
<evidence type="ECO:0000313" key="1">
    <source>
        <dbReference type="EMBL" id="MDI6102370.1"/>
    </source>
</evidence>
<reference evidence="1 2" key="1">
    <citation type="submission" date="2023-05" db="EMBL/GenBank/DDBJ databases">
        <title>Actinoplanes sp. NEAU-A12 genome sequencing.</title>
        <authorList>
            <person name="Wang Z.-S."/>
        </authorList>
    </citation>
    <scope>NUCLEOTIDE SEQUENCE [LARGE SCALE GENOMIC DNA]</scope>
    <source>
        <strain evidence="1 2">NEAU-A12</strain>
    </source>
</reference>
<evidence type="ECO:0000313" key="2">
    <source>
        <dbReference type="Proteomes" id="UP001241758"/>
    </source>
</evidence>